<dbReference type="HOGENOM" id="CLU_005003_5_1_6"/>
<dbReference type="CDD" id="cd04186">
    <property type="entry name" value="GT_2_like_c"/>
    <property type="match status" value="1"/>
</dbReference>
<dbReference type="PANTHER" id="PTHR43179:SF7">
    <property type="entry name" value="RHAMNOSYLTRANSFERASE WBBL"/>
    <property type="match status" value="1"/>
</dbReference>
<dbReference type="InterPro" id="IPR029044">
    <property type="entry name" value="Nucleotide-diphossugar_trans"/>
</dbReference>
<dbReference type="SUPFAM" id="SSF53448">
    <property type="entry name" value="Nucleotide-diphospho-sugar transferases"/>
    <property type="match status" value="1"/>
</dbReference>
<evidence type="ECO:0000313" key="2">
    <source>
        <dbReference type="EMBL" id="AEF05267.1"/>
    </source>
</evidence>
<dbReference type="eggNOG" id="COG1216">
    <property type="taxonomic scope" value="Bacteria"/>
</dbReference>
<sequence>MLTVKGAVGLLPLSVKQKLKQNAQLTELYSRSLQRSGLFYGFPSKKKRMAMYKHYLKLQDRALSDKYENLSESNKEKINVVVVGTDFLATTQKDLQRYLSQIKKVFVVGKVTASQYEDVESVASLSEALGACDSSHSTLFIKSGDTLSKFALNEFIAVAKQTDIAYCDTDEKNQKGVLTSPKFLPDWNPDLQLSTAYINTGVLISPEISDVLAVNNVSTIAQLVTTAWQKQSTVTISHIPYTLVHSENSVKREQNELLSISDDLNSQGSAVSSFSKHQKVNCVLWKTLNEPLVSLIIPTKNGKELVKACIDSIREKTIYKNYEILLIDNGSDEDASIRYFETLAELPEVRVLNYPGPFNYSAINNFGVKHAKGEVVGLINNDIEVISPDWLTYMAGHVMREDIGCVGAKLLYSDGRIQHAGVVLGYGGGAGHAHKYFPRYHPGYLKRLAATQNYSAVTAACLLVKRSHFGAVGGLDEENLAVAFNDVDFCLRVRELGVRNLYCAEAELYHHESVSRGLDISPEKAARFNRELEYLQTKWSHVIKHDPAYNPNLTLKRENFALKTKEEQSVLLASY</sequence>
<evidence type="ECO:0000259" key="1">
    <source>
        <dbReference type="Pfam" id="PF00535"/>
    </source>
</evidence>
<feature type="domain" description="Glycosyltransferase 2-like" evidence="1">
    <location>
        <begin position="294"/>
        <end position="445"/>
    </location>
</feature>
<reference evidence="2 3" key="1">
    <citation type="journal article" date="2011" name="J. Bacteriol.">
        <title>Complete genome sequence of the polycyclic aromatic hydrocarbon-degrading bacterium Alteromonas sp. strain SN2.</title>
        <authorList>
            <person name="Jin H.M."/>
            <person name="Jeong H."/>
            <person name="Moon E.J."/>
            <person name="Math R.K."/>
            <person name="Lee K."/>
            <person name="Kim H.J."/>
            <person name="Jeon C.O."/>
            <person name="Oh T.K."/>
            <person name="Kim J.F."/>
        </authorList>
    </citation>
    <scope>NUCLEOTIDE SEQUENCE [LARGE SCALE GENOMIC DNA]</scope>
    <source>
        <strain evidence="3">JCM 17741 / KACC 18427 / KCTC 11700BP / SN2</strain>
    </source>
</reference>
<evidence type="ECO:0000313" key="3">
    <source>
        <dbReference type="Proteomes" id="UP000000683"/>
    </source>
</evidence>
<dbReference type="Pfam" id="PF00535">
    <property type="entry name" value="Glycos_transf_2"/>
    <property type="match status" value="1"/>
</dbReference>
<dbReference type="Proteomes" id="UP000000683">
    <property type="component" value="Chromosome"/>
</dbReference>
<protein>
    <submittedName>
        <fullName evidence="2">Glycosyl transferase family protein</fullName>
    </submittedName>
</protein>
<dbReference type="AlphaFoldDB" id="F5Z634"/>
<dbReference type="KEGG" id="alt:ambt_18870"/>
<dbReference type="GO" id="GO:0016740">
    <property type="term" value="F:transferase activity"/>
    <property type="evidence" value="ECO:0007669"/>
    <property type="project" value="UniProtKB-KW"/>
</dbReference>
<keyword evidence="3" id="KW-1185">Reference proteome</keyword>
<dbReference type="EMBL" id="CP002339">
    <property type="protein sequence ID" value="AEF05267.1"/>
    <property type="molecule type" value="Genomic_DNA"/>
</dbReference>
<accession>F5Z634</accession>
<dbReference type="PANTHER" id="PTHR43179">
    <property type="entry name" value="RHAMNOSYLTRANSFERASE WBBL"/>
    <property type="match status" value="1"/>
</dbReference>
<organism evidence="2 3">
    <name type="scientific">Alteromonas naphthalenivorans</name>
    <dbReference type="NCBI Taxonomy" id="715451"/>
    <lineage>
        <taxon>Bacteria</taxon>
        <taxon>Pseudomonadati</taxon>
        <taxon>Pseudomonadota</taxon>
        <taxon>Gammaproteobacteria</taxon>
        <taxon>Alteromonadales</taxon>
        <taxon>Alteromonadaceae</taxon>
        <taxon>Alteromonas/Salinimonas group</taxon>
        <taxon>Alteromonas</taxon>
    </lineage>
</organism>
<dbReference type="InterPro" id="IPR001173">
    <property type="entry name" value="Glyco_trans_2-like"/>
</dbReference>
<gene>
    <name evidence="2" type="ordered locus">ambt_18870</name>
</gene>
<name>F5Z634_ALTNA</name>
<dbReference type="Gene3D" id="3.90.550.10">
    <property type="entry name" value="Spore Coat Polysaccharide Biosynthesis Protein SpsA, Chain A"/>
    <property type="match status" value="1"/>
</dbReference>
<keyword evidence="2" id="KW-0808">Transferase</keyword>
<proteinExistence type="predicted"/>